<gene>
    <name evidence="1" type="ORF">QQF64_004925</name>
</gene>
<keyword evidence="2" id="KW-1185">Reference proteome</keyword>
<sequence>MMKRSQSIVLQTYLNTTSTLNETDLLHSNRQSAAGSQWSDHTLTALKLPQTPLLQTGISSLEERIPHLDEINGFWLVHVSKQVYLRYHTHDSSKSNIHCEV</sequence>
<organism evidence="1 2">
    <name type="scientific">Cirrhinus molitorella</name>
    <name type="common">mud carp</name>
    <dbReference type="NCBI Taxonomy" id="172907"/>
    <lineage>
        <taxon>Eukaryota</taxon>
        <taxon>Metazoa</taxon>
        <taxon>Chordata</taxon>
        <taxon>Craniata</taxon>
        <taxon>Vertebrata</taxon>
        <taxon>Euteleostomi</taxon>
        <taxon>Actinopterygii</taxon>
        <taxon>Neopterygii</taxon>
        <taxon>Teleostei</taxon>
        <taxon>Ostariophysi</taxon>
        <taxon>Cypriniformes</taxon>
        <taxon>Cyprinidae</taxon>
        <taxon>Labeoninae</taxon>
        <taxon>Labeonini</taxon>
        <taxon>Cirrhinus</taxon>
    </lineage>
</organism>
<comment type="caution">
    <text evidence="1">The sequence shown here is derived from an EMBL/GenBank/DDBJ whole genome shotgun (WGS) entry which is preliminary data.</text>
</comment>
<evidence type="ECO:0000313" key="1">
    <source>
        <dbReference type="EMBL" id="KAL1264570.1"/>
    </source>
</evidence>
<proteinExistence type="predicted"/>
<dbReference type="EMBL" id="JAYMGO010000012">
    <property type="protein sequence ID" value="KAL1264570.1"/>
    <property type="molecule type" value="Genomic_DNA"/>
</dbReference>
<accession>A0ABR3MHU5</accession>
<reference evidence="1 2" key="1">
    <citation type="submission" date="2023-09" db="EMBL/GenBank/DDBJ databases">
        <authorList>
            <person name="Wang M."/>
        </authorList>
    </citation>
    <scope>NUCLEOTIDE SEQUENCE [LARGE SCALE GENOMIC DNA]</scope>
    <source>
        <strain evidence="1">GT-2023</strain>
        <tissue evidence="1">Liver</tissue>
    </source>
</reference>
<dbReference type="Proteomes" id="UP001558613">
    <property type="component" value="Unassembled WGS sequence"/>
</dbReference>
<protein>
    <submittedName>
        <fullName evidence="1">Uncharacterized protein</fullName>
    </submittedName>
</protein>
<evidence type="ECO:0000313" key="2">
    <source>
        <dbReference type="Proteomes" id="UP001558613"/>
    </source>
</evidence>
<name>A0ABR3MHU5_9TELE</name>